<comment type="subcellular location">
    <subcellularLocation>
        <location evidence="1">Cell membrane</location>
        <topology evidence="1">Multi-pass membrane protein</topology>
    </subcellularLocation>
</comment>
<dbReference type="RefSeq" id="WP_200236919.1">
    <property type="nucleotide sequence ID" value="NZ_NRRV01000022.1"/>
</dbReference>
<protein>
    <submittedName>
        <fullName evidence="9">Disulfide bond formation protein B</fullName>
    </submittedName>
</protein>
<keyword evidence="6 8" id="KW-0472">Membrane</keyword>
<dbReference type="PANTHER" id="PTHR36570:SF3">
    <property type="entry name" value="DISULFIDE BOND FORMATION PROTEIN B"/>
    <property type="match status" value="1"/>
</dbReference>
<feature type="transmembrane region" description="Helical" evidence="8">
    <location>
        <begin position="9"/>
        <end position="32"/>
    </location>
</feature>
<dbReference type="Gene3D" id="1.20.1550.10">
    <property type="entry name" value="DsbB-like"/>
    <property type="match status" value="1"/>
</dbReference>
<keyword evidence="4" id="KW-0249">Electron transport</keyword>
<proteinExistence type="predicted"/>
<evidence type="ECO:0000256" key="1">
    <source>
        <dbReference type="ARBA" id="ARBA00004651"/>
    </source>
</evidence>
<dbReference type="EMBL" id="NRRV01000022">
    <property type="protein sequence ID" value="MBK1631160.1"/>
    <property type="molecule type" value="Genomic_DNA"/>
</dbReference>
<evidence type="ECO:0000256" key="3">
    <source>
        <dbReference type="ARBA" id="ARBA00022692"/>
    </source>
</evidence>
<dbReference type="InterPro" id="IPR023380">
    <property type="entry name" value="DsbB-like_sf"/>
</dbReference>
<evidence type="ECO:0000256" key="2">
    <source>
        <dbReference type="ARBA" id="ARBA00022475"/>
    </source>
</evidence>
<dbReference type="SUPFAM" id="SSF158442">
    <property type="entry name" value="DsbB-like"/>
    <property type="match status" value="1"/>
</dbReference>
<comment type="caution">
    <text evidence="9">The sequence shown here is derived from an EMBL/GenBank/DDBJ whole genome shotgun (WGS) entry which is preliminary data.</text>
</comment>
<accession>A0ABS1CGV9</accession>
<dbReference type="PANTHER" id="PTHR36570">
    <property type="entry name" value="DISULFIDE BOND FORMATION PROTEIN B"/>
    <property type="match status" value="1"/>
</dbReference>
<sequence>MAVITHRRLWLLIAGASAALALASILLTEWLALAPCHLCIFQRLLYMLIAPLALIAALTTGLARRISGALTALAAAGGAATAGYQTWLQGQPEGSVSCIGPDMGPIEQFVEWLGMQQPTLFMATGFCEDEGLVILGLSLAEWALLCFALICLSALWLLRPQRRGAGRD</sequence>
<evidence type="ECO:0000256" key="4">
    <source>
        <dbReference type="ARBA" id="ARBA00022982"/>
    </source>
</evidence>
<evidence type="ECO:0000256" key="6">
    <source>
        <dbReference type="ARBA" id="ARBA00023136"/>
    </source>
</evidence>
<dbReference type="Pfam" id="PF02600">
    <property type="entry name" value="DsbB"/>
    <property type="match status" value="1"/>
</dbReference>
<gene>
    <name evidence="9" type="ORF">CKO31_10485</name>
</gene>
<keyword evidence="3 8" id="KW-0812">Transmembrane</keyword>
<organism evidence="9 10">
    <name type="scientific">Thiohalocapsa halophila</name>
    <dbReference type="NCBI Taxonomy" id="69359"/>
    <lineage>
        <taxon>Bacteria</taxon>
        <taxon>Pseudomonadati</taxon>
        <taxon>Pseudomonadota</taxon>
        <taxon>Gammaproteobacteria</taxon>
        <taxon>Chromatiales</taxon>
        <taxon>Chromatiaceae</taxon>
        <taxon>Thiohalocapsa</taxon>
    </lineage>
</organism>
<name>A0ABS1CGV9_9GAMM</name>
<keyword evidence="2" id="KW-1003">Cell membrane</keyword>
<feature type="transmembrane region" description="Helical" evidence="8">
    <location>
        <begin position="70"/>
        <end position="87"/>
    </location>
</feature>
<dbReference type="Proteomes" id="UP000748752">
    <property type="component" value="Unassembled WGS sequence"/>
</dbReference>
<evidence type="ECO:0000256" key="5">
    <source>
        <dbReference type="ARBA" id="ARBA00022989"/>
    </source>
</evidence>
<dbReference type="InterPro" id="IPR050183">
    <property type="entry name" value="DsbB"/>
</dbReference>
<evidence type="ECO:0000313" key="9">
    <source>
        <dbReference type="EMBL" id="MBK1631160.1"/>
    </source>
</evidence>
<keyword evidence="5 8" id="KW-1133">Transmembrane helix</keyword>
<feature type="transmembrane region" description="Helical" evidence="8">
    <location>
        <begin position="44"/>
        <end position="63"/>
    </location>
</feature>
<reference evidence="9 10" key="1">
    <citation type="journal article" date="2020" name="Microorganisms">
        <title>Osmotic Adaptation and Compatible Solute Biosynthesis of Phototrophic Bacteria as Revealed from Genome Analyses.</title>
        <authorList>
            <person name="Imhoff J.F."/>
            <person name="Rahn T."/>
            <person name="Kunzel S."/>
            <person name="Keller A."/>
            <person name="Neulinger S.C."/>
        </authorList>
    </citation>
    <scope>NUCLEOTIDE SEQUENCE [LARGE SCALE GENOMIC DNA]</scope>
    <source>
        <strain evidence="9 10">DSM 6210</strain>
    </source>
</reference>
<dbReference type="InterPro" id="IPR003752">
    <property type="entry name" value="DiS_bond_form_DsbB/BdbC"/>
</dbReference>
<evidence type="ECO:0000256" key="8">
    <source>
        <dbReference type="SAM" id="Phobius"/>
    </source>
</evidence>
<feature type="transmembrane region" description="Helical" evidence="8">
    <location>
        <begin position="132"/>
        <end position="158"/>
    </location>
</feature>
<evidence type="ECO:0000256" key="7">
    <source>
        <dbReference type="ARBA" id="ARBA00023284"/>
    </source>
</evidence>
<keyword evidence="4" id="KW-0813">Transport</keyword>
<keyword evidence="7" id="KW-0676">Redox-active center</keyword>
<keyword evidence="10" id="KW-1185">Reference proteome</keyword>
<evidence type="ECO:0000313" key="10">
    <source>
        <dbReference type="Proteomes" id="UP000748752"/>
    </source>
</evidence>